<evidence type="ECO:0000256" key="6">
    <source>
        <dbReference type="ARBA" id="ARBA00022777"/>
    </source>
</evidence>
<reference evidence="12 13" key="1">
    <citation type="journal article" date="2019" name="ACS Chem. Biol.">
        <title>Identification and Mobilization of a Cryptic Antibiotic Biosynthesis Gene Locus from a Human-Pathogenic Nocardia Isolate.</title>
        <authorList>
            <person name="Herisse M."/>
            <person name="Ishida K."/>
            <person name="Porter J.L."/>
            <person name="Howden B."/>
            <person name="Hertweck C."/>
            <person name="Stinear T.P."/>
            <person name="Pidot S.J."/>
        </authorList>
    </citation>
    <scope>NUCLEOTIDE SEQUENCE [LARGE SCALE GENOMIC DNA]</scope>
    <source>
        <strain evidence="12 13">AUSMDU00012717</strain>
    </source>
</reference>
<comment type="catalytic activity">
    <reaction evidence="1">
        <text>ATP + protein L-histidine = ADP + protein N-phospho-L-histidine.</text>
        <dbReference type="EC" id="2.7.13.3"/>
    </reaction>
</comment>
<dbReference type="GO" id="GO:0005524">
    <property type="term" value="F:ATP binding"/>
    <property type="evidence" value="ECO:0007669"/>
    <property type="project" value="UniProtKB-KW"/>
</dbReference>
<keyword evidence="8" id="KW-0902">Two-component regulatory system</keyword>
<accession>A0A6G9YI71</accession>
<dbReference type="Pfam" id="PF13581">
    <property type="entry name" value="HATPase_c_2"/>
    <property type="match status" value="1"/>
</dbReference>
<dbReference type="RefSeq" id="WP_167475558.1">
    <property type="nucleotide sequence ID" value="NZ_CP046172.1"/>
</dbReference>
<dbReference type="KEGG" id="nah:F5544_25475"/>
<dbReference type="Pfam" id="PF07730">
    <property type="entry name" value="HisKA_3"/>
    <property type="match status" value="1"/>
</dbReference>
<keyword evidence="10" id="KW-0472">Membrane</keyword>
<keyword evidence="3" id="KW-0597">Phosphoprotein</keyword>
<feature type="transmembrane region" description="Helical" evidence="10">
    <location>
        <begin position="53"/>
        <end position="83"/>
    </location>
</feature>
<keyword evidence="6 12" id="KW-0418">Kinase</keyword>
<feature type="transmembrane region" description="Helical" evidence="10">
    <location>
        <begin position="139"/>
        <end position="160"/>
    </location>
</feature>
<evidence type="ECO:0000313" key="13">
    <source>
        <dbReference type="Proteomes" id="UP000503540"/>
    </source>
</evidence>
<keyword evidence="10" id="KW-1133">Transmembrane helix</keyword>
<keyword evidence="5" id="KW-0547">Nucleotide-binding</keyword>
<keyword evidence="4" id="KW-0808">Transferase</keyword>
<evidence type="ECO:0000256" key="1">
    <source>
        <dbReference type="ARBA" id="ARBA00000085"/>
    </source>
</evidence>
<evidence type="ECO:0000256" key="9">
    <source>
        <dbReference type="SAM" id="Coils"/>
    </source>
</evidence>
<feature type="domain" description="Histidine kinase/HSP90-like ATPase" evidence="11">
    <location>
        <begin position="446"/>
        <end position="536"/>
    </location>
</feature>
<gene>
    <name evidence="12" type="ORF">F5544_25475</name>
</gene>
<evidence type="ECO:0000313" key="12">
    <source>
        <dbReference type="EMBL" id="QIS12949.1"/>
    </source>
</evidence>
<dbReference type="PANTHER" id="PTHR24421">
    <property type="entry name" value="NITRATE/NITRITE SENSOR PROTEIN NARX-RELATED"/>
    <property type="match status" value="1"/>
</dbReference>
<dbReference type="EC" id="2.7.13.3" evidence="2"/>
<keyword evidence="10" id="KW-0812">Transmembrane</keyword>
<keyword evidence="13" id="KW-1185">Reference proteome</keyword>
<keyword evidence="7" id="KW-0067">ATP-binding</keyword>
<proteinExistence type="predicted"/>
<dbReference type="SUPFAM" id="SSF55874">
    <property type="entry name" value="ATPase domain of HSP90 chaperone/DNA topoisomerase II/histidine kinase"/>
    <property type="match status" value="1"/>
</dbReference>
<dbReference type="AlphaFoldDB" id="A0A6G9YI71"/>
<feature type="transmembrane region" description="Helical" evidence="10">
    <location>
        <begin position="115"/>
        <end position="133"/>
    </location>
</feature>
<evidence type="ECO:0000259" key="11">
    <source>
        <dbReference type="SMART" id="SM00387"/>
    </source>
</evidence>
<dbReference type="PANTHER" id="PTHR24421:SF10">
    <property type="entry name" value="NITRATE_NITRITE SENSOR PROTEIN NARQ"/>
    <property type="match status" value="1"/>
</dbReference>
<dbReference type="InterPro" id="IPR011712">
    <property type="entry name" value="Sig_transdc_His_kin_sub3_dim/P"/>
</dbReference>
<dbReference type="GO" id="GO:0016020">
    <property type="term" value="C:membrane"/>
    <property type="evidence" value="ECO:0007669"/>
    <property type="project" value="InterPro"/>
</dbReference>
<dbReference type="Gene3D" id="3.30.565.10">
    <property type="entry name" value="Histidine kinase-like ATPase, C-terminal domain"/>
    <property type="match status" value="1"/>
</dbReference>
<feature type="transmembrane region" description="Helical" evidence="10">
    <location>
        <begin position="273"/>
        <end position="295"/>
    </location>
</feature>
<dbReference type="EMBL" id="CP046172">
    <property type="protein sequence ID" value="QIS12949.1"/>
    <property type="molecule type" value="Genomic_DNA"/>
</dbReference>
<dbReference type="GO" id="GO:0000155">
    <property type="term" value="F:phosphorelay sensor kinase activity"/>
    <property type="evidence" value="ECO:0007669"/>
    <property type="project" value="InterPro"/>
</dbReference>
<evidence type="ECO:0000256" key="5">
    <source>
        <dbReference type="ARBA" id="ARBA00022741"/>
    </source>
</evidence>
<dbReference type="InterPro" id="IPR036890">
    <property type="entry name" value="HATPase_C_sf"/>
</dbReference>
<dbReference type="SMART" id="SM00387">
    <property type="entry name" value="HATPase_c"/>
    <property type="match status" value="1"/>
</dbReference>
<dbReference type="CDD" id="cd16917">
    <property type="entry name" value="HATPase_UhpB-NarQ-NarX-like"/>
    <property type="match status" value="1"/>
</dbReference>
<sequence>MTGSQHVYFERRTAAFAARSRRIWTDPATWRDLLWTIADPVVGGALAVSPAALIAFGIGAIALLPLVFGPLAVACVAIGWFIAPKTLRWHGRWTALLLGPPTPAGLARGRAWRRWFGAGLLSVFRGVVLSGLSLIALPLLLICLLAAVFTGPVVAMWVVSRARWLPNLFRRLGGHWSGVELPAPYLTTPRLPERESAARQSTSAWWAAFSAGGRALWHDPSTWRDLLWLAAQPLVGTLTLLPAALIGYGIWGLALPALQVPFGMTPSPGYGELFGAVWPAVPAGLLLAAAGLTIAPKLLRLHGRWLTLLLRPTGRARLLIEREQLTARVERLTETRADAVARLGAELRRIERDLHDGAQARLVALGMTLGAVEALIDRDPAAAKNLVAQARNASVAALAELRGLVRGIHPPVLAERGLVDAIRAQALDCPVPVTVDAALDGTVDPPVDSAVYFAVAELLTNAVRHADPRNIRITVRHSGAVLRVTVADDGSGGADPNGGSGLRGLERRLGGFDGRVAIDSPAGGPTMVTLEVPCVLSSPRTSSSSATA</sequence>
<dbReference type="InterPro" id="IPR025828">
    <property type="entry name" value="Put_sensor_dom"/>
</dbReference>
<dbReference type="Gene3D" id="1.20.5.1930">
    <property type="match status" value="1"/>
</dbReference>
<feature type="coiled-coil region" evidence="9">
    <location>
        <begin position="315"/>
        <end position="342"/>
    </location>
</feature>
<protein>
    <recommendedName>
        <fullName evidence="2">histidine kinase</fullName>
        <ecNumber evidence="2">2.7.13.3</ecNumber>
    </recommendedName>
</protein>
<keyword evidence="9" id="KW-0175">Coiled coil</keyword>
<dbReference type="Pfam" id="PF13796">
    <property type="entry name" value="Sensor"/>
    <property type="match status" value="1"/>
</dbReference>
<name>A0A6G9YI71_9NOCA</name>
<dbReference type="InterPro" id="IPR003594">
    <property type="entry name" value="HATPase_dom"/>
</dbReference>
<feature type="transmembrane region" description="Helical" evidence="10">
    <location>
        <begin position="226"/>
        <end position="253"/>
    </location>
</feature>
<dbReference type="Proteomes" id="UP000503540">
    <property type="component" value="Chromosome"/>
</dbReference>
<evidence type="ECO:0000256" key="7">
    <source>
        <dbReference type="ARBA" id="ARBA00022840"/>
    </source>
</evidence>
<evidence type="ECO:0000256" key="3">
    <source>
        <dbReference type="ARBA" id="ARBA00022553"/>
    </source>
</evidence>
<evidence type="ECO:0000256" key="2">
    <source>
        <dbReference type="ARBA" id="ARBA00012438"/>
    </source>
</evidence>
<organism evidence="12 13">
    <name type="scientific">Nocardia arthritidis</name>
    <dbReference type="NCBI Taxonomy" id="228602"/>
    <lineage>
        <taxon>Bacteria</taxon>
        <taxon>Bacillati</taxon>
        <taxon>Actinomycetota</taxon>
        <taxon>Actinomycetes</taxon>
        <taxon>Mycobacteriales</taxon>
        <taxon>Nocardiaceae</taxon>
        <taxon>Nocardia</taxon>
    </lineage>
</organism>
<dbReference type="GO" id="GO:0046983">
    <property type="term" value="F:protein dimerization activity"/>
    <property type="evidence" value="ECO:0007669"/>
    <property type="project" value="InterPro"/>
</dbReference>
<dbReference type="InterPro" id="IPR050482">
    <property type="entry name" value="Sensor_HK_TwoCompSys"/>
</dbReference>
<evidence type="ECO:0000256" key="8">
    <source>
        <dbReference type="ARBA" id="ARBA00023012"/>
    </source>
</evidence>
<evidence type="ECO:0000256" key="4">
    <source>
        <dbReference type="ARBA" id="ARBA00022679"/>
    </source>
</evidence>
<evidence type="ECO:0000256" key="10">
    <source>
        <dbReference type="SAM" id="Phobius"/>
    </source>
</evidence>